<keyword evidence="4" id="KW-0804">Transcription</keyword>
<dbReference type="Gene3D" id="1.10.20.10">
    <property type="entry name" value="Histone, subunit A"/>
    <property type="match status" value="1"/>
</dbReference>
<keyword evidence="8" id="KW-1185">Reference proteome</keyword>
<dbReference type="PANTHER" id="PTHR11064">
    <property type="entry name" value="CCAAT-BINDING TRANSCRIPTION FACTOR-RELATED"/>
    <property type="match status" value="1"/>
</dbReference>
<dbReference type="InterPro" id="IPR003958">
    <property type="entry name" value="CBFA_NFYB_domain"/>
</dbReference>
<reference evidence="7" key="1">
    <citation type="submission" date="2025-08" db="UniProtKB">
        <authorList>
            <consortium name="Ensembl"/>
        </authorList>
    </citation>
    <scope>IDENTIFICATION</scope>
</reference>
<dbReference type="GO" id="GO:0046982">
    <property type="term" value="F:protein heterodimerization activity"/>
    <property type="evidence" value="ECO:0007669"/>
    <property type="project" value="InterPro"/>
</dbReference>
<evidence type="ECO:0000256" key="1">
    <source>
        <dbReference type="ARBA" id="ARBA00009053"/>
    </source>
</evidence>
<evidence type="ECO:0000313" key="8">
    <source>
        <dbReference type="Proteomes" id="UP000261540"/>
    </source>
</evidence>
<feature type="region of interest" description="Disordered" evidence="5">
    <location>
        <begin position="30"/>
        <end position="49"/>
    </location>
</feature>
<name>A0A3B3R815_9TELE</name>
<dbReference type="GO" id="GO:0000978">
    <property type="term" value="F:RNA polymerase II cis-regulatory region sequence-specific DNA binding"/>
    <property type="evidence" value="ECO:0007669"/>
    <property type="project" value="TreeGrafter"/>
</dbReference>
<dbReference type="STRING" id="1676925.ENSPKIP00000014045"/>
<reference evidence="7" key="2">
    <citation type="submission" date="2025-09" db="UniProtKB">
        <authorList>
            <consortium name="Ensembl"/>
        </authorList>
    </citation>
    <scope>IDENTIFICATION</scope>
</reference>
<organism evidence="7 8">
    <name type="scientific">Paramormyrops kingsleyae</name>
    <dbReference type="NCBI Taxonomy" id="1676925"/>
    <lineage>
        <taxon>Eukaryota</taxon>
        <taxon>Metazoa</taxon>
        <taxon>Chordata</taxon>
        <taxon>Craniata</taxon>
        <taxon>Vertebrata</taxon>
        <taxon>Euteleostomi</taxon>
        <taxon>Actinopterygii</taxon>
        <taxon>Neopterygii</taxon>
        <taxon>Teleostei</taxon>
        <taxon>Osteoglossocephala</taxon>
        <taxon>Osteoglossomorpha</taxon>
        <taxon>Osteoglossiformes</taxon>
        <taxon>Mormyridae</taxon>
        <taxon>Paramormyrops</taxon>
    </lineage>
</organism>
<dbReference type="AlphaFoldDB" id="A0A3B3R815"/>
<accession>A0A3B3R815</accession>
<proteinExistence type="inferred from homology"/>
<dbReference type="GeneTree" id="ENSGT00940000154917"/>
<evidence type="ECO:0000313" key="7">
    <source>
        <dbReference type="Ensembl" id="ENSPKIP00000014045.1"/>
    </source>
</evidence>
<dbReference type="Proteomes" id="UP000261540">
    <property type="component" value="Unplaced"/>
</dbReference>
<dbReference type="GO" id="GO:0016602">
    <property type="term" value="C:CCAAT-binding factor complex"/>
    <property type="evidence" value="ECO:0007669"/>
    <property type="project" value="InterPro"/>
</dbReference>
<keyword evidence="3" id="KW-0238">DNA-binding</keyword>
<evidence type="ECO:0000256" key="3">
    <source>
        <dbReference type="ARBA" id="ARBA00023125"/>
    </source>
</evidence>
<evidence type="ECO:0000256" key="5">
    <source>
        <dbReference type="SAM" id="MobiDB-lite"/>
    </source>
</evidence>
<dbReference type="Pfam" id="PF00808">
    <property type="entry name" value="CBFD_NFYB_HMF"/>
    <property type="match status" value="1"/>
</dbReference>
<dbReference type="Ensembl" id="ENSPKIT00000038482.1">
    <property type="protein sequence ID" value="ENSPKIP00000014045.1"/>
    <property type="gene ID" value="ENSPKIG00000001245.1"/>
</dbReference>
<dbReference type="PANTHER" id="PTHR11064:SF9">
    <property type="entry name" value="NUCLEAR TRANSCRIPTION FACTOR Y SUBUNIT BETA"/>
    <property type="match status" value="1"/>
</dbReference>
<dbReference type="CDD" id="cd22907">
    <property type="entry name" value="HFD_NFYB"/>
    <property type="match status" value="1"/>
</dbReference>
<dbReference type="GO" id="GO:0001228">
    <property type="term" value="F:DNA-binding transcription activator activity, RNA polymerase II-specific"/>
    <property type="evidence" value="ECO:0007669"/>
    <property type="project" value="InterPro"/>
</dbReference>
<dbReference type="SUPFAM" id="SSF47113">
    <property type="entry name" value="Histone-fold"/>
    <property type="match status" value="1"/>
</dbReference>
<evidence type="ECO:0000256" key="2">
    <source>
        <dbReference type="ARBA" id="ARBA00023015"/>
    </source>
</evidence>
<dbReference type="PRINTS" id="PR00615">
    <property type="entry name" value="CCAATSUBUNTA"/>
</dbReference>
<dbReference type="InterPro" id="IPR027113">
    <property type="entry name" value="Transc_fact_NFYB/HAP3"/>
</dbReference>
<dbReference type="InterPro" id="IPR009072">
    <property type="entry name" value="Histone-fold"/>
</dbReference>
<sequence length="163" mass="18044">IGGDGSTAYASPLGITGEYMAGSYILQSRENDGEGGLNNDEDGSGDKDNLREQDIYLPIANVGSIMKNAIPQTGEEVIAEECVNEFISFITSEASEHCHQERKTINGEGILFAMPTLGFHMYVEPQKLHFQKFRGNSSLTYLNPDDFFYVLPEFILNLVCVKH</sequence>
<feature type="domain" description="Transcription factor CBF/NF-Y/archaeal histone" evidence="6">
    <location>
        <begin position="56"/>
        <end position="114"/>
    </location>
</feature>
<evidence type="ECO:0000256" key="4">
    <source>
        <dbReference type="ARBA" id="ARBA00023163"/>
    </source>
</evidence>
<evidence type="ECO:0000259" key="6">
    <source>
        <dbReference type="Pfam" id="PF00808"/>
    </source>
</evidence>
<protein>
    <recommendedName>
        <fullName evidence="6">Transcription factor CBF/NF-Y/archaeal histone domain-containing protein</fullName>
    </recommendedName>
</protein>
<comment type="similarity">
    <text evidence="1">Belongs to the NFYB/HAP3 subunit family.</text>
</comment>
<keyword evidence="2" id="KW-0805">Transcription regulation</keyword>